<sequence>MFSLENVFYFAGKQTNYDDRMVVYDTMMLFAIIGGTCYLGKYIYDKIYYKQ</sequence>
<name>H2ECB2_9VIRU</name>
<feature type="transmembrane region" description="Helical" evidence="1">
    <location>
        <begin position="22"/>
        <end position="44"/>
    </location>
</feature>
<reference evidence="2" key="1">
    <citation type="submission" date="2011-10" db="EMBL/GenBank/DDBJ databases">
        <title>Provirophages and transpovirons: unique mobilome of giant viruses.</title>
        <authorList>
            <person name="Desnues C."/>
            <person name="LaScola B."/>
            <person name="Yutin N."/>
            <person name="Fournous G."/>
            <person name="Koonin E."/>
            <person name="Raoult D."/>
        </authorList>
    </citation>
    <scope>NUCLEOTIDE SEQUENCE</scope>
    <source>
        <strain evidence="2">Mv13-c7</strain>
    </source>
</reference>
<keyword evidence="1" id="KW-0812">Transmembrane</keyword>
<protein>
    <submittedName>
        <fullName evidence="2">Uncharacterized protein</fullName>
    </submittedName>
</protein>
<keyword evidence="1" id="KW-1133">Transmembrane helix</keyword>
<dbReference type="EMBL" id="JN885992">
    <property type="protein sequence ID" value="AEX62050.1"/>
    <property type="molecule type" value="Genomic_DNA"/>
</dbReference>
<evidence type="ECO:0000256" key="1">
    <source>
        <dbReference type="SAM" id="Phobius"/>
    </source>
</evidence>
<gene>
    <name evidence="2" type="ORF">c7_L1188</name>
</gene>
<evidence type="ECO:0000313" key="2">
    <source>
        <dbReference type="EMBL" id="AEX62050.1"/>
    </source>
</evidence>
<accession>H2ECB2</accession>
<keyword evidence="1" id="KW-0472">Membrane</keyword>
<organism evidence="2">
    <name type="scientific">Megavirus courdo7</name>
    <dbReference type="NCBI Taxonomy" id="1128135"/>
    <lineage>
        <taxon>Viruses</taxon>
        <taxon>Varidnaviria</taxon>
        <taxon>Bamfordvirae</taxon>
        <taxon>Nucleocytoviricota</taxon>
        <taxon>Megaviricetes</taxon>
        <taxon>Imitervirales</taxon>
        <taxon>Mimiviridae</taxon>
        <taxon>Megamimivirinae</taxon>
        <taxon>Megavirus</taxon>
    </lineage>
</organism>
<proteinExistence type="predicted"/>